<organism evidence="1 2">
    <name type="scientific">Limosilactobacillus albertensis</name>
    <dbReference type="NCBI Taxonomy" id="2759752"/>
    <lineage>
        <taxon>Bacteria</taxon>
        <taxon>Bacillati</taxon>
        <taxon>Bacillota</taxon>
        <taxon>Bacilli</taxon>
        <taxon>Lactobacillales</taxon>
        <taxon>Lactobacillaceae</taxon>
        <taxon>Limosilactobacillus</taxon>
    </lineage>
</organism>
<sequence>MINSLGDDAKAALNSYYDETSAFYQNAQPALLAHRFLADPEDNPILFYYTTANAVKSILRSKTFLVGSIKHMNDGLEIKYTVKLCCKILKQLGASSSEIENFTNHFQNKADLFDTYIWCFNPNGDSMAMERYGDIALGFDNQEVQKEMATELTPLNFAHGFMKIGDAFVFPLKVNYNKKFQTNYLMPIIKVILACIRNINIDPYDMNQILDSSISSLYLLSLCFKRESIREENEIRFAALKLTSNGETQEDVIYDNKPMIKVQLKKAMLRFVVINHDWDGRENEINDLVSQAEFDMATVRKTKIPYKGRW</sequence>
<dbReference type="Proteomes" id="UP000547628">
    <property type="component" value="Unassembled WGS sequence"/>
</dbReference>
<dbReference type="AlphaFoldDB" id="A0A839H1U2"/>
<proteinExistence type="predicted"/>
<comment type="caution">
    <text evidence="1">The sequence shown here is derived from an EMBL/GenBank/DDBJ whole genome shotgun (WGS) entry which is preliminary data.</text>
</comment>
<dbReference type="EMBL" id="JACIVD010000077">
    <property type="protein sequence ID" value="MBB1124555.1"/>
    <property type="molecule type" value="Genomic_DNA"/>
</dbReference>
<gene>
    <name evidence="1" type="ORF">H5S41_11490</name>
</gene>
<evidence type="ECO:0000313" key="1">
    <source>
        <dbReference type="EMBL" id="MBB1124555.1"/>
    </source>
</evidence>
<evidence type="ECO:0000313" key="2">
    <source>
        <dbReference type="Proteomes" id="UP000547628"/>
    </source>
</evidence>
<protein>
    <submittedName>
        <fullName evidence="1">Uncharacterized protein</fullName>
    </submittedName>
</protein>
<accession>A0A839H1U2</accession>
<dbReference type="RefSeq" id="WP_182603409.1">
    <property type="nucleotide sequence ID" value="NZ_JACIVD010000077.1"/>
</dbReference>
<name>A0A839H1U2_9LACO</name>
<reference evidence="1 2" key="1">
    <citation type="submission" date="2020-07" db="EMBL/GenBank/DDBJ databases">
        <title>Description of Limosilactobacillus balticus sp. nov., Limosilactobacillus agrestis sp. nov., Limosilactobacillus albertensis sp. nov., Limosilactobacillus rudii sp. nov., Limosilactobacillus fastidiosus sp. nov., five novel Limosilactobacillus species isolated from the vertebrate gastrointestinal tract, and proposal of 6 subspecies of Limosilactobacillus reuteri adapted to the gastrointestinal tract of specific vertebrate hosts.</title>
        <authorList>
            <person name="Li F."/>
            <person name="Cheng C."/>
            <person name="Zheng J."/>
            <person name="Quevedo R.M."/>
            <person name="Li J."/>
            <person name="Roos S."/>
            <person name="Gaenzle M.G."/>
            <person name="Walter J."/>
        </authorList>
    </citation>
    <scope>NUCLEOTIDE SEQUENCE [LARGE SCALE GENOMIC DNA]</scope>
    <source>
        <strain evidence="1 2">Lr3000</strain>
    </source>
</reference>